<comment type="caution">
    <text evidence="3">The sequence shown here is derived from an EMBL/GenBank/DDBJ whole genome shotgun (WGS) entry which is preliminary data.</text>
</comment>
<dbReference type="PATRIC" id="fig|1116472.3.peg.2687"/>
<dbReference type="STRING" id="1116472.MGMO_96c00160"/>
<dbReference type="Pfam" id="PF14346">
    <property type="entry name" value="DUF4398"/>
    <property type="match status" value="1"/>
</dbReference>
<feature type="region of interest" description="Disordered" evidence="1">
    <location>
        <begin position="124"/>
        <end position="144"/>
    </location>
</feature>
<feature type="compositionally biased region" description="Basic and acidic residues" evidence="1">
    <location>
        <begin position="128"/>
        <end position="144"/>
    </location>
</feature>
<dbReference type="Gene3D" id="1.20.1270.390">
    <property type="match status" value="1"/>
</dbReference>
<dbReference type="Proteomes" id="UP000017842">
    <property type="component" value="Unassembled WGS sequence"/>
</dbReference>
<proteinExistence type="predicted"/>
<evidence type="ECO:0000256" key="1">
    <source>
        <dbReference type="SAM" id="MobiDB-lite"/>
    </source>
</evidence>
<dbReference type="InterPro" id="IPR025511">
    <property type="entry name" value="DUF4398"/>
</dbReference>
<organism evidence="3 4">
    <name type="scientific">Methyloglobulus morosus KoM1</name>
    <dbReference type="NCBI Taxonomy" id="1116472"/>
    <lineage>
        <taxon>Bacteria</taxon>
        <taxon>Pseudomonadati</taxon>
        <taxon>Pseudomonadota</taxon>
        <taxon>Gammaproteobacteria</taxon>
        <taxon>Methylococcales</taxon>
        <taxon>Methylococcaceae</taxon>
        <taxon>Methyloglobulus</taxon>
    </lineage>
</organism>
<evidence type="ECO:0000313" key="3">
    <source>
        <dbReference type="EMBL" id="ESS71569.1"/>
    </source>
</evidence>
<dbReference type="AlphaFoldDB" id="V5BUP7"/>
<name>V5BUP7_9GAMM</name>
<accession>V5BUP7</accession>
<sequence length="144" mass="15623">MTTILFGVYLMEKKMKDIYNPKTNQIMQRIALTAVTTVFMASCAGIPAPTEQMAVSKVAVSNATSAGGNEFAPLPLKSAMEKMDGAERAMAAENYLQARQLAEEAQVDAQLAATTARSVKAQNAARALQEDNRVLRQEIDRNAQ</sequence>
<protein>
    <recommendedName>
        <fullName evidence="2">DUF4398 domain-containing protein</fullName>
    </recommendedName>
</protein>
<dbReference type="EMBL" id="AYLO01000092">
    <property type="protein sequence ID" value="ESS71569.1"/>
    <property type="molecule type" value="Genomic_DNA"/>
</dbReference>
<reference evidence="3 4" key="1">
    <citation type="journal article" date="2013" name="Genome Announc.">
        <title>Draft Genome Sequence of the Methanotrophic Gammaproteobacterium Methyloglobulus morosus DSM 22980 Strain KoM1.</title>
        <authorList>
            <person name="Poehlein A."/>
            <person name="Deutzmann J.S."/>
            <person name="Daniel R."/>
            <person name="Simeonova D.D."/>
        </authorList>
    </citation>
    <scope>NUCLEOTIDE SEQUENCE [LARGE SCALE GENOMIC DNA]</scope>
    <source>
        <strain evidence="3 4">KoM1</strain>
    </source>
</reference>
<keyword evidence="4" id="KW-1185">Reference proteome</keyword>
<evidence type="ECO:0000313" key="4">
    <source>
        <dbReference type="Proteomes" id="UP000017842"/>
    </source>
</evidence>
<gene>
    <name evidence="3" type="ORF">MGMO_96c00160</name>
</gene>
<evidence type="ECO:0000259" key="2">
    <source>
        <dbReference type="Pfam" id="PF14346"/>
    </source>
</evidence>
<dbReference type="eggNOG" id="ENOG5032YY1">
    <property type="taxonomic scope" value="Bacteria"/>
</dbReference>
<feature type="domain" description="DUF4398" evidence="2">
    <location>
        <begin position="51"/>
        <end position="127"/>
    </location>
</feature>